<name>A0A4V1CN27_9CELL</name>
<dbReference type="EMBL" id="CP039291">
    <property type="protein sequence ID" value="QCB94985.1"/>
    <property type="molecule type" value="Genomic_DNA"/>
</dbReference>
<sequence>MTGSADRVDARFAAVVARRPDAVALVDGTRWLTYAELAADAADVTAGLAAAGVAPGSLVGVRMPRGAGLVAALLGVLGHGCAYVPVDPTYPPARRELVEQDARLAVVVVPDAAGRPRVHPCASADAGPPHRVPDDTCYVIHTSGSTGRPKGVLVGHAHVLALLDACAGRLDTGEDDVWTLFHSASFDFSVWEMFGSLLSGGQAVVVPRALTRDLGALADLLVAEQVSVLNLVPTVFGHLVGALVDAPRPLPDLRHVVLGGEAVDLDAVARWRRLGAAPAARVSNMYGITETTVHVTHRYLTGGERAVVPGATPAGRPLDHLDVTVVDEHLTPVPPGTPGELLVAGASVAHGYLDRPELDRERFVDGPRGRAYRSGDWGLLDADGELHVLGRRDRQVQLRGFRVELGEPEAVLRAHPDVLQAVVHVVAAPDGTALLAADYATVPGAALAPGDVVRHLAAAVPRHLVPDRVVRHDRLPVTDHGKVDVQALANARACSSTMVDAAVGTRS</sequence>
<dbReference type="Gene3D" id="3.40.50.12780">
    <property type="entry name" value="N-terminal domain of ligase-like"/>
    <property type="match status" value="1"/>
</dbReference>
<dbReference type="InterPro" id="IPR000873">
    <property type="entry name" value="AMP-dep_synth/lig_dom"/>
</dbReference>
<dbReference type="GO" id="GO:0005829">
    <property type="term" value="C:cytosol"/>
    <property type="evidence" value="ECO:0007669"/>
    <property type="project" value="TreeGrafter"/>
</dbReference>
<dbReference type="AlphaFoldDB" id="A0A4V1CN27"/>
<organism evidence="3 4">
    <name type="scientific">Cellulomonas shaoxiangyii</name>
    <dbReference type="NCBI Taxonomy" id="2566013"/>
    <lineage>
        <taxon>Bacteria</taxon>
        <taxon>Bacillati</taxon>
        <taxon>Actinomycetota</taxon>
        <taxon>Actinomycetes</taxon>
        <taxon>Micrococcales</taxon>
        <taxon>Cellulomonadaceae</taxon>
        <taxon>Cellulomonas</taxon>
    </lineage>
</organism>
<dbReference type="GO" id="GO:0044550">
    <property type="term" value="P:secondary metabolite biosynthetic process"/>
    <property type="evidence" value="ECO:0007669"/>
    <property type="project" value="TreeGrafter"/>
</dbReference>
<dbReference type="KEGG" id="celz:E5225_16855"/>
<dbReference type="NCBIfam" id="TIGR01733">
    <property type="entry name" value="AA-adenyl-dom"/>
    <property type="match status" value="1"/>
</dbReference>
<dbReference type="SUPFAM" id="SSF56801">
    <property type="entry name" value="Acetyl-CoA synthetase-like"/>
    <property type="match status" value="1"/>
</dbReference>
<dbReference type="Pfam" id="PF00501">
    <property type="entry name" value="AMP-binding"/>
    <property type="match status" value="1"/>
</dbReference>
<dbReference type="PANTHER" id="PTHR45527">
    <property type="entry name" value="NONRIBOSOMAL PEPTIDE SYNTHETASE"/>
    <property type="match status" value="1"/>
</dbReference>
<dbReference type="Gene3D" id="3.30.300.30">
    <property type="match status" value="1"/>
</dbReference>
<dbReference type="InterPro" id="IPR020845">
    <property type="entry name" value="AMP-binding_CS"/>
</dbReference>
<reference evidence="3 4" key="1">
    <citation type="submission" date="2019-04" db="EMBL/GenBank/DDBJ databases">
        <title>Isolation and identification of Cellulomonas shaoxiangyii sp. Nov. isolated from feces of the Tibetan antelopes (Pantholops hodgsonii) in the Qinghai-Tibet plateau of China.</title>
        <authorList>
            <person name="Tian Z."/>
        </authorList>
    </citation>
    <scope>NUCLEOTIDE SEQUENCE [LARGE SCALE GENOMIC DNA]</scope>
    <source>
        <strain evidence="3 4">Z28</strain>
    </source>
</reference>
<gene>
    <name evidence="3" type="ORF">E5225_16855</name>
</gene>
<dbReference type="GO" id="GO:0043041">
    <property type="term" value="P:amino acid activation for nonribosomal peptide biosynthetic process"/>
    <property type="evidence" value="ECO:0007669"/>
    <property type="project" value="TreeGrafter"/>
</dbReference>
<evidence type="ECO:0000313" key="4">
    <source>
        <dbReference type="Proteomes" id="UP000296469"/>
    </source>
</evidence>
<proteinExistence type="predicted"/>
<evidence type="ECO:0000313" key="3">
    <source>
        <dbReference type="EMBL" id="QCB94985.1"/>
    </source>
</evidence>
<dbReference type="InterPro" id="IPR042099">
    <property type="entry name" value="ANL_N_sf"/>
</dbReference>
<feature type="domain" description="AMP-dependent synthetase/ligase" evidence="1">
    <location>
        <begin position="13"/>
        <end position="353"/>
    </location>
</feature>
<dbReference type="InterPro" id="IPR045851">
    <property type="entry name" value="AMP-bd_C_sf"/>
</dbReference>
<protein>
    <submittedName>
        <fullName evidence="3">Amino acid adenylation domain-containing protein</fullName>
    </submittedName>
</protein>
<dbReference type="Proteomes" id="UP000296469">
    <property type="component" value="Chromosome"/>
</dbReference>
<dbReference type="GO" id="GO:0031177">
    <property type="term" value="F:phosphopantetheine binding"/>
    <property type="evidence" value="ECO:0007669"/>
    <property type="project" value="TreeGrafter"/>
</dbReference>
<keyword evidence="4" id="KW-1185">Reference proteome</keyword>
<dbReference type="PROSITE" id="PS00455">
    <property type="entry name" value="AMP_BINDING"/>
    <property type="match status" value="1"/>
</dbReference>
<dbReference type="RefSeq" id="WP_135975534.1">
    <property type="nucleotide sequence ID" value="NZ_CP039291.1"/>
</dbReference>
<dbReference type="PANTHER" id="PTHR45527:SF1">
    <property type="entry name" value="FATTY ACID SYNTHASE"/>
    <property type="match status" value="1"/>
</dbReference>
<dbReference type="InterPro" id="IPR010071">
    <property type="entry name" value="AA_adenyl_dom"/>
</dbReference>
<dbReference type="Pfam" id="PF13193">
    <property type="entry name" value="AMP-binding_C"/>
    <property type="match status" value="1"/>
</dbReference>
<evidence type="ECO:0000259" key="2">
    <source>
        <dbReference type="Pfam" id="PF13193"/>
    </source>
</evidence>
<dbReference type="InterPro" id="IPR025110">
    <property type="entry name" value="AMP-bd_C"/>
</dbReference>
<evidence type="ECO:0000259" key="1">
    <source>
        <dbReference type="Pfam" id="PF00501"/>
    </source>
</evidence>
<dbReference type="OrthoDB" id="2472181at2"/>
<feature type="domain" description="AMP-binding enzyme C-terminal" evidence="2">
    <location>
        <begin position="409"/>
        <end position="482"/>
    </location>
</feature>
<accession>A0A4V1CN27</accession>